<keyword evidence="2" id="KW-0560">Oxidoreductase</keyword>
<dbReference type="InterPro" id="IPR050315">
    <property type="entry name" value="FAD-oxidoreductase_2"/>
</dbReference>
<dbReference type="PANTHER" id="PTHR43400:SF1">
    <property type="entry name" value="FUMARATE REDUCTASE"/>
    <property type="match status" value="1"/>
</dbReference>
<dbReference type="InterPro" id="IPR027477">
    <property type="entry name" value="Succ_DH/fumarate_Rdtase_cat_sf"/>
</dbReference>
<evidence type="ECO:0000256" key="1">
    <source>
        <dbReference type="ARBA" id="ARBA00022630"/>
    </source>
</evidence>
<dbReference type="SUPFAM" id="SSF51905">
    <property type="entry name" value="FAD/NAD(P)-binding domain"/>
    <property type="match status" value="1"/>
</dbReference>
<dbReference type="InterPro" id="IPR003953">
    <property type="entry name" value="FAD-dep_OxRdtase_2_FAD-bd"/>
</dbReference>
<dbReference type="PANTHER" id="PTHR43400">
    <property type="entry name" value="FUMARATE REDUCTASE"/>
    <property type="match status" value="1"/>
</dbReference>
<gene>
    <name evidence="5" type="ORF">PGLA2088_LOCUS42834</name>
</gene>
<feature type="region of interest" description="Disordered" evidence="3">
    <location>
        <begin position="380"/>
        <end position="405"/>
    </location>
</feature>
<evidence type="ECO:0000256" key="2">
    <source>
        <dbReference type="ARBA" id="ARBA00023002"/>
    </source>
</evidence>
<dbReference type="AlphaFoldDB" id="A0A813LB89"/>
<proteinExistence type="predicted"/>
<protein>
    <recommendedName>
        <fullName evidence="4">FAD-dependent oxidoreductase 2 FAD-binding domain-containing protein</fullName>
    </recommendedName>
</protein>
<evidence type="ECO:0000313" key="6">
    <source>
        <dbReference type="Proteomes" id="UP000626109"/>
    </source>
</evidence>
<dbReference type="InterPro" id="IPR036188">
    <property type="entry name" value="FAD/NAD-bd_sf"/>
</dbReference>
<dbReference type="Pfam" id="PF00890">
    <property type="entry name" value="FAD_binding_2"/>
    <property type="match status" value="1"/>
</dbReference>
<organism evidence="5 6">
    <name type="scientific">Polarella glacialis</name>
    <name type="common">Dinoflagellate</name>
    <dbReference type="NCBI Taxonomy" id="89957"/>
    <lineage>
        <taxon>Eukaryota</taxon>
        <taxon>Sar</taxon>
        <taxon>Alveolata</taxon>
        <taxon>Dinophyceae</taxon>
        <taxon>Suessiales</taxon>
        <taxon>Suessiaceae</taxon>
        <taxon>Polarella</taxon>
    </lineage>
</organism>
<dbReference type="SUPFAM" id="SSF56425">
    <property type="entry name" value="Succinate dehydrogenase/fumarate reductase flavoprotein, catalytic domain"/>
    <property type="match status" value="1"/>
</dbReference>
<sequence length="466" mass="50436">MFSSSESRGIVWKEAGVMATSRSSTHEQVVVVGGGLAGMTATISVLESGGRVVLLDKASFCGGNSMKATAGISGAGTRMQMQQGIADSSELMMEDTLRGGASSTEMVRILCENSGPDLEWLQSTFDLDLSLVARLGGHSQPRTHRGRGFPGMTITFAVLQMLEKIAEGSDRVRIVSGARVVRLLVEDGQCMGCVYQKDGQECEGHGPVVVATGGFGADFTETSLLAQHRPDLLHLPTTSGRHCTGDGIKLGQSIGAGTVDLEWVQLHPTGLVKPDDPDAKFKYLIDDGVGSLIVNADGRRFVNEFGRRDYIVEQLWKNKPPFRLLLNQAGTAQIPWHCEHYARLGVMRYYPSGEELARDMGVPLSVLEATHEDHYQAALQTEDDPDGGPWPAFPSGRSWDEASGKTGAGKRFFHNALPGLGLGQNKTPLRNSQDGTNNCCLLLFPLFRFVVSFLFTVGWLNPEVPR</sequence>
<comment type="caution">
    <text evidence="5">The sequence shown here is derived from an EMBL/GenBank/DDBJ whole genome shotgun (WGS) entry which is preliminary data.</text>
</comment>
<reference evidence="5" key="1">
    <citation type="submission" date="2021-02" db="EMBL/GenBank/DDBJ databases">
        <authorList>
            <person name="Dougan E. K."/>
            <person name="Rhodes N."/>
            <person name="Thang M."/>
            <person name="Chan C."/>
        </authorList>
    </citation>
    <scope>NUCLEOTIDE SEQUENCE</scope>
</reference>
<keyword evidence="1" id="KW-0285">Flavoprotein</keyword>
<feature type="domain" description="FAD-dependent oxidoreductase 2 FAD-binding" evidence="4">
    <location>
        <begin position="29"/>
        <end position="383"/>
    </location>
</feature>
<evidence type="ECO:0000313" key="5">
    <source>
        <dbReference type="EMBL" id="CAE8722930.1"/>
    </source>
</evidence>
<dbReference type="Proteomes" id="UP000626109">
    <property type="component" value="Unassembled WGS sequence"/>
</dbReference>
<dbReference type="GO" id="GO:0016491">
    <property type="term" value="F:oxidoreductase activity"/>
    <property type="evidence" value="ECO:0007669"/>
    <property type="project" value="UniProtKB-KW"/>
</dbReference>
<name>A0A813LB89_POLGL</name>
<dbReference type="EMBL" id="CAJNNW010034502">
    <property type="protein sequence ID" value="CAE8722930.1"/>
    <property type="molecule type" value="Genomic_DNA"/>
</dbReference>
<accession>A0A813LB89</accession>
<evidence type="ECO:0000256" key="3">
    <source>
        <dbReference type="SAM" id="MobiDB-lite"/>
    </source>
</evidence>
<dbReference type="Gene3D" id="3.90.700.10">
    <property type="entry name" value="Succinate dehydrogenase/fumarate reductase flavoprotein, catalytic domain"/>
    <property type="match status" value="1"/>
</dbReference>
<evidence type="ECO:0000259" key="4">
    <source>
        <dbReference type="Pfam" id="PF00890"/>
    </source>
</evidence>
<dbReference type="Gene3D" id="3.50.50.60">
    <property type="entry name" value="FAD/NAD(P)-binding domain"/>
    <property type="match status" value="1"/>
</dbReference>